<dbReference type="SUPFAM" id="SSF51338">
    <property type="entry name" value="Composite domain of metallo-dependent hydrolases"/>
    <property type="match status" value="1"/>
</dbReference>
<dbReference type="EMBL" id="QGGT01000009">
    <property type="protein sequence ID" value="PWK31577.1"/>
    <property type="molecule type" value="Genomic_DNA"/>
</dbReference>
<dbReference type="Proteomes" id="UP000245754">
    <property type="component" value="Unassembled WGS sequence"/>
</dbReference>
<evidence type="ECO:0000313" key="4">
    <source>
        <dbReference type="EMBL" id="PWK31577.1"/>
    </source>
</evidence>
<dbReference type="PANTHER" id="PTHR42717">
    <property type="entry name" value="DIHYDROOROTASE-RELATED"/>
    <property type="match status" value="1"/>
</dbReference>
<dbReference type="InterPro" id="IPR011059">
    <property type="entry name" value="Metal-dep_hydrolase_composite"/>
</dbReference>
<dbReference type="Gene3D" id="2.30.40.10">
    <property type="entry name" value="Urease, subunit C, domain 1"/>
    <property type="match status" value="1"/>
</dbReference>
<feature type="binding site" description="via carbamate group" evidence="1">
    <location>
        <position position="162"/>
    </location>
    <ligand>
        <name>Zn(2+)</name>
        <dbReference type="ChEBI" id="CHEBI:29105"/>
        <label>1</label>
    </ligand>
</feature>
<proteinExistence type="predicted"/>
<dbReference type="PIRSF" id="PIRSF039004">
    <property type="entry name" value="ADE_EF_0837"/>
    <property type="match status" value="1"/>
</dbReference>
<dbReference type="NCBIfam" id="NF006689">
    <property type="entry name" value="PRK09237.1"/>
    <property type="match status" value="1"/>
</dbReference>
<dbReference type="PANTHER" id="PTHR42717:SF1">
    <property type="entry name" value="IMIDAZOLONEPROPIONASE AND RELATED AMIDOHYDROLASES"/>
    <property type="match status" value="1"/>
</dbReference>
<sequence length="421" mass="45042">MTKKLLKGGRVIDPSSQRDGVFDVLIDGTTVAAIGADLAAQAGDVEVIDCRGKLVLPGLIDTHAHVYEGVTGRFGLNADMCGVHSGVTTLVDQGGPSCITLPGFRQYVAKPSHTRVLAFLSAYLVGGLEGHYYPELYRPECLDVDATVKSARSNGDIVRGLKAHAEIGGFARWGVDVMRIATRIGREADLPVYIHFGQLWPKPEDGGRAVNPDSIFNQVVEMLKPGDILAHPFSRHPGGFVEIDGKIHPLVPEAIARGLKIDVGHGSHFSFKTARIVLDAGVIPDTLGADMHGYNTSVPAPPGTPDFHPDEEDHLFKGNARFGLVSAMTSMIALGLPLEHVVAMVTRNAAQMIGMEGELGVLKVGGVADVSVIDDARGRWVMRDNEGTEVVTDRWLSPSFCLRAGERFDAQSPILPLAQAA</sequence>
<comment type="caution">
    <text evidence="4">The sequence shown here is derived from an EMBL/GenBank/DDBJ whole genome shotgun (WGS) entry which is preliminary data.</text>
</comment>
<organism evidence="4 5">
    <name type="scientific">Cupriavidus plantarum</name>
    <dbReference type="NCBI Taxonomy" id="942865"/>
    <lineage>
        <taxon>Bacteria</taxon>
        <taxon>Pseudomonadati</taxon>
        <taxon>Pseudomonadota</taxon>
        <taxon>Betaproteobacteria</taxon>
        <taxon>Burkholderiales</taxon>
        <taxon>Burkholderiaceae</taxon>
        <taxon>Cupriavidus</taxon>
    </lineage>
</organism>
<feature type="binding site" evidence="1">
    <location>
        <position position="195"/>
    </location>
    <ligand>
        <name>Zn(2+)</name>
        <dbReference type="ChEBI" id="CHEBI:29105"/>
        <label>2</label>
    </ligand>
</feature>
<evidence type="ECO:0000256" key="2">
    <source>
        <dbReference type="PIRSR" id="PIRSR039004-2"/>
    </source>
</evidence>
<feature type="modified residue" description="N6-carboxylysine" evidence="2">
    <location>
        <position position="162"/>
    </location>
</feature>
<feature type="binding site" description="via carbamate group" evidence="1">
    <location>
        <position position="162"/>
    </location>
    <ligand>
        <name>Zn(2+)</name>
        <dbReference type="ChEBI" id="CHEBI:29105"/>
        <label>2</label>
    </ligand>
</feature>
<name>A0A316ENL6_9BURK</name>
<dbReference type="GO" id="GO:0019213">
    <property type="term" value="F:deacetylase activity"/>
    <property type="evidence" value="ECO:0007669"/>
    <property type="project" value="InterPro"/>
</dbReference>
<dbReference type="Pfam" id="PF01979">
    <property type="entry name" value="Amidohydro_1"/>
    <property type="match status" value="1"/>
</dbReference>
<dbReference type="SUPFAM" id="SSF51556">
    <property type="entry name" value="Metallo-dependent hydrolases"/>
    <property type="match status" value="1"/>
</dbReference>
<gene>
    <name evidence="4" type="ORF">C7419_10934</name>
</gene>
<protein>
    <submittedName>
        <fullName evidence="4">Dihydroorotase</fullName>
    </submittedName>
</protein>
<keyword evidence="1" id="KW-0479">Metal-binding</keyword>
<keyword evidence="5" id="KW-1185">Reference proteome</keyword>
<feature type="binding site" evidence="1">
    <location>
        <position position="231"/>
    </location>
    <ligand>
        <name>Zn(2+)</name>
        <dbReference type="ChEBI" id="CHEBI:29105"/>
        <label>2</label>
    </ligand>
</feature>
<feature type="binding site" evidence="1">
    <location>
        <position position="290"/>
    </location>
    <ligand>
        <name>Zn(2+)</name>
        <dbReference type="ChEBI" id="CHEBI:29105"/>
        <label>1</label>
    </ligand>
</feature>
<evidence type="ECO:0000313" key="5">
    <source>
        <dbReference type="Proteomes" id="UP000245754"/>
    </source>
</evidence>
<dbReference type="GO" id="GO:0016810">
    <property type="term" value="F:hydrolase activity, acting on carbon-nitrogen (but not peptide) bonds"/>
    <property type="evidence" value="ECO:0007669"/>
    <property type="project" value="InterPro"/>
</dbReference>
<dbReference type="InterPro" id="IPR032466">
    <property type="entry name" value="Metal_Hydrolase"/>
</dbReference>
<dbReference type="RefSeq" id="WP_109585396.1">
    <property type="nucleotide sequence ID" value="NZ_QGGT01000009.1"/>
</dbReference>
<dbReference type="GO" id="GO:0046872">
    <property type="term" value="F:metal ion binding"/>
    <property type="evidence" value="ECO:0007669"/>
    <property type="project" value="UniProtKB-KW"/>
</dbReference>
<dbReference type="Gene3D" id="3.20.20.140">
    <property type="entry name" value="Metal-dependent hydrolases"/>
    <property type="match status" value="1"/>
</dbReference>
<feature type="binding site" evidence="1">
    <location>
        <position position="65"/>
    </location>
    <ligand>
        <name>Zn(2+)</name>
        <dbReference type="ChEBI" id="CHEBI:29105"/>
        <label>1</label>
    </ligand>
</feature>
<feature type="binding site" evidence="1">
    <location>
        <position position="63"/>
    </location>
    <ligand>
        <name>Zn(2+)</name>
        <dbReference type="ChEBI" id="CHEBI:29105"/>
        <label>1</label>
    </ligand>
</feature>
<dbReference type="InterPro" id="IPR006680">
    <property type="entry name" value="Amidohydro-rel"/>
</dbReference>
<evidence type="ECO:0000256" key="1">
    <source>
        <dbReference type="PIRSR" id="PIRSR039004-1"/>
    </source>
</evidence>
<accession>A0A316ENL6</accession>
<feature type="domain" description="Amidohydrolase-related" evidence="3">
    <location>
        <begin position="277"/>
        <end position="375"/>
    </location>
</feature>
<reference evidence="4 5" key="1">
    <citation type="submission" date="2018-05" db="EMBL/GenBank/DDBJ databases">
        <title>Genomic Encyclopedia of Type Strains, Phase IV (KMG-V): Genome sequencing to study the core and pangenomes of soil and plant-associated prokaryotes.</title>
        <authorList>
            <person name="Whitman W."/>
        </authorList>
    </citation>
    <scope>NUCLEOTIDE SEQUENCE [LARGE SCALE GENOMIC DNA]</scope>
    <source>
        <strain evidence="4 5">SLV-132</strain>
    </source>
</reference>
<keyword evidence="1" id="KW-0862">Zinc</keyword>
<dbReference type="AlphaFoldDB" id="A0A316ENL6"/>
<dbReference type="InterPro" id="IPR020043">
    <property type="entry name" value="Deacetylase_Atu3266-like"/>
</dbReference>
<evidence type="ECO:0000259" key="3">
    <source>
        <dbReference type="Pfam" id="PF01979"/>
    </source>
</evidence>